<feature type="transmembrane region" description="Helical" evidence="1">
    <location>
        <begin position="12"/>
        <end position="34"/>
    </location>
</feature>
<keyword evidence="1" id="KW-0812">Transmembrane</keyword>
<dbReference type="VEuPathDB" id="FungiDB:H310_01477"/>
<sequence>MPATPRASSADGVTTSLFTAMGAVIMVPLSRFLLVRAAGDTDTKGHTPILPSNIWHLE</sequence>
<dbReference type="EMBL" id="KI913953">
    <property type="protein sequence ID" value="ETW09006.1"/>
    <property type="molecule type" value="Genomic_DNA"/>
</dbReference>
<protein>
    <submittedName>
        <fullName evidence="2">Uncharacterized protein</fullName>
    </submittedName>
</protein>
<dbReference type="AlphaFoldDB" id="A0A024URE3"/>
<keyword evidence="1" id="KW-1133">Transmembrane helix</keyword>
<proteinExistence type="predicted"/>
<name>A0A024URE3_9STRA</name>
<dbReference type="RefSeq" id="XP_008862811.1">
    <property type="nucleotide sequence ID" value="XM_008864589.1"/>
</dbReference>
<keyword evidence="1" id="KW-0472">Membrane</keyword>
<evidence type="ECO:0000256" key="1">
    <source>
        <dbReference type="SAM" id="Phobius"/>
    </source>
</evidence>
<organism evidence="2">
    <name type="scientific">Aphanomyces invadans</name>
    <dbReference type="NCBI Taxonomy" id="157072"/>
    <lineage>
        <taxon>Eukaryota</taxon>
        <taxon>Sar</taxon>
        <taxon>Stramenopiles</taxon>
        <taxon>Oomycota</taxon>
        <taxon>Saprolegniomycetes</taxon>
        <taxon>Saprolegniales</taxon>
        <taxon>Verrucalvaceae</taxon>
        <taxon>Aphanomyces</taxon>
    </lineage>
</organism>
<reference evidence="2" key="1">
    <citation type="submission" date="2013-12" db="EMBL/GenBank/DDBJ databases">
        <title>The Genome Sequence of Aphanomyces invadans NJM9701.</title>
        <authorList>
            <consortium name="The Broad Institute Genomics Platform"/>
            <person name="Russ C."/>
            <person name="Tyler B."/>
            <person name="van West P."/>
            <person name="Dieguez-Uribeondo J."/>
            <person name="Young S.K."/>
            <person name="Zeng Q."/>
            <person name="Gargeya S."/>
            <person name="Fitzgerald M."/>
            <person name="Abouelleil A."/>
            <person name="Alvarado L."/>
            <person name="Chapman S.B."/>
            <person name="Gainer-Dewar J."/>
            <person name="Goldberg J."/>
            <person name="Griggs A."/>
            <person name="Gujja S."/>
            <person name="Hansen M."/>
            <person name="Howarth C."/>
            <person name="Imamovic A."/>
            <person name="Ireland A."/>
            <person name="Larimer J."/>
            <person name="McCowan C."/>
            <person name="Murphy C."/>
            <person name="Pearson M."/>
            <person name="Poon T.W."/>
            <person name="Priest M."/>
            <person name="Roberts A."/>
            <person name="Saif S."/>
            <person name="Shea T."/>
            <person name="Sykes S."/>
            <person name="Wortman J."/>
            <person name="Nusbaum C."/>
            <person name="Birren B."/>
        </authorList>
    </citation>
    <scope>NUCLEOTIDE SEQUENCE [LARGE SCALE GENOMIC DNA]</scope>
    <source>
        <strain evidence="2">NJM9701</strain>
    </source>
</reference>
<accession>A0A024URE3</accession>
<dbReference type="GeneID" id="20078527"/>
<gene>
    <name evidence="2" type="ORF">H310_01477</name>
</gene>
<evidence type="ECO:0000313" key="2">
    <source>
        <dbReference type="EMBL" id="ETW09006.1"/>
    </source>
</evidence>